<proteinExistence type="predicted"/>
<keyword evidence="3" id="KW-0472">Membrane</keyword>
<dbReference type="AlphaFoldDB" id="U1LQ66"/>
<feature type="region of interest" description="Disordered" evidence="2">
    <location>
        <begin position="47"/>
        <end position="79"/>
    </location>
</feature>
<comment type="caution">
    <text evidence="4">The sequence shown here is derived from an EMBL/GenBank/DDBJ whole genome shotgun (WGS) entry which is preliminary data.</text>
</comment>
<dbReference type="OrthoDB" id="4948465at2"/>
<keyword evidence="3" id="KW-1133">Transmembrane helix</keyword>
<feature type="compositionally biased region" description="Basic and acidic residues" evidence="2">
    <location>
        <begin position="69"/>
        <end position="79"/>
    </location>
</feature>
<gene>
    <name evidence="4" type="ORF">L332_09055</name>
</gene>
<feature type="coiled-coil region" evidence="1">
    <location>
        <begin position="149"/>
        <end position="206"/>
    </location>
</feature>
<reference evidence="4 5" key="1">
    <citation type="journal article" date="2013" name="Genome Announc.">
        <title>First draft genome sequence from a member of the genus agrococcus, isolated from modern microbialites.</title>
        <authorList>
            <person name="White R.A.III."/>
            <person name="Grassa C.J."/>
            <person name="Suttle C.A."/>
        </authorList>
    </citation>
    <scope>NUCLEOTIDE SEQUENCE [LARGE SCALE GENOMIC DNA]</scope>
    <source>
        <strain evidence="4 5">RW1</strain>
    </source>
</reference>
<dbReference type="EMBL" id="ASHR01000017">
    <property type="protein sequence ID" value="ERG64594.1"/>
    <property type="molecule type" value="Genomic_DNA"/>
</dbReference>
<keyword evidence="1" id="KW-0175">Coiled coil</keyword>
<protein>
    <submittedName>
        <fullName evidence="4">Uncharacterized protein</fullName>
    </submittedName>
</protein>
<evidence type="ECO:0000256" key="1">
    <source>
        <dbReference type="SAM" id="Coils"/>
    </source>
</evidence>
<feature type="transmembrane region" description="Helical" evidence="3">
    <location>
        <begin position="12"/>
        <end position="30"/>
    </location>
</feature>
<accession>U1LQ66</accession>
<dbReference type="Proteomes" id="UP000016462">
    <property type="component" value="Unassembled WGS sequence"/>
</dbReference>
<keyword evidence="3" id="KW-0812">Transmembrane</keyword>
<organism evidence="4 5">
    <name type="scientific">Agrococcus pavilionensis RW1</name>
    <dbReference type="NCBI Taxonomy" id="1330458"/>
    <lineage>
        <taxon>Bacteria</taxon>
        <taxon>Bacillati</taxon>
        <taxon>Actinomycetota</taxon>
        <taxon>Actinomycetes</taxon>
        <taxon>Micrococcales</taxon>
        <taxon>Microbacteriaceae</taxon>
        <taxon>Agrococcus</taxon>
    </lineage>
</organism>
<evidence type="ECO:0000313" key="4">
    <source>
        <dbReference type="EMBL" id="ERG64594.1"/>
    </source>
</evidence>
<evidence type="ECO:0000256" key="2">
    <source>
        <dbReference type="SAM" id="MobiDB-lite"/>
    </source>
</evidence>
<name>U1LQ66_9MICO</name>
<evidence type="ECO:0000256" key="3">
    <source>
        <dbReference type="SAM" id="Phobius"/>
    </source>
</evidence>
<sequence>MDDILQFAGSYWWLMFIVGPIVGGWIGGAAKYSERRRRDRIELERIRRAPVQAVPPAPEQRTGKGKGKGATDDRLEREDRDRQIQRIIADHAEADRRWLDFELDVAKLIDYPLMTDMREPLTQTFHRAKRVADGLKPSEPEELRPPGALERYREAVRDFEVAFEAALREAKRRAQSGFTDAERGRLQSAQRLMALAENEASTAAERQSAYRQARRELDGLIALPEATTHDIERRIAGELLP</sequence>
<dbReference type="RefSeq" id="WP_021010125.1">
    <property type="nucleotide sequence ID" value="NZ_ASHR01000017.1"/>
</dbReference>
<evidence type="ECO:0000313" key="5">
    <source>
        <dbReference type="Proteomes" id="UP000016462"/>
    </source>
</evidence>
<keyword evidence="5" id="KW-1185">Reference proteome</keyword>